<reference evidence="2" key="1">
    <citation type="submission" date="2021-06" db="EMBL/GenBank/DDBJ databases">
        <authorList>
            <person name="Kallberg Y."/>
            <person name="Tangrot J."/>
            <person name="Rosling A."/>
        </authorList>
    </citation>
    <scope>NUCLEOTIDE SEQUENCE</scope>
    <source>
        <strain evidence="2">MA453B</strain>
    </source>
</reference>
<dbReference type="AlphaFoldDB" id="A0A9N9P2A0"/>
<keyword evidence="3" id="KW-1185">Reference proteome</keyword>
<name>A0A9N9P2A0_9GLOM</name>
<evidence type="ECO:0000256" key="1">
    <source>
        <dbReference type="SAM" id="MobiDB-lite"/>
    </source>
</evidence>
<gene>
    <name evidence="2" type="ORF">DERYTH_LOCUS22370</name>
</gene>
<feature type="region of interest" description="Disordered" evidence="1">
    <location>
        <begin position="123"/>
        <end position="149"/>
    </location>
</feature>
<accession>A0A9N9P2A0</accession>
<protein>
    <submittedName>
        <fullName evidence="2">5182_t:CDS:1</fullName>
    </submittedName>
</protein>
<organism evidence="2 3">
    <name type="scientific">Dentiscutata erythropus</name>
    <dbReference type="NCBI Taxonomy" id="1348616"/>
    <lineage>
        <taxon>Eukaryota</taxon>
        <taxon>Fungi</taxon>
        <taxon>Fungi incertae sedis</taxon>
        <taxon>Mucoromycota</taxon>
        <taxon>Glomeromycotina</taxon>
        <taxon>Glomeromycetes</taxon>
        <taxon>Diversisporales</taxon>
        <taxon>Gigasporaceae</taxon>
        <taxon>Dentiscutata</taxon>
    </lineage>
</organism>
<feature type="compositionally biased region" description="Acidic residues" evidence="1">
    <location>
        <begin position="132"/>
        <end position="148"/>
    </location>
</feature>
<dbReference type="OrthoDB" id="2431768at2759"/>
<sequence>SFTFSIGITLDDDYFTLDHDWSLLTFLLYRQQCDDFFADKCNEHKRYIYNLSAIINSEDSPEIAVERASKSITSMRKEKKLDLVNNFWKSATSARKQKIEALCERSALVEELTTYASTDNHRKLKRPRGINEDETEPETSDTVEDDSDSWIPSDLLDDVPHNGFWNGNHLILDRDDAWLLNGYMEVEDFEEFVMFTVL</sequence>
<evidence type="ECO:0000313" key="2">
    <source>
        <dbReference type="EMBL" id="CAG8795903.1"/>
    </source>
</evidence>
<proteinExistence type="predicted"/>
<comment type="caution">
    <text evidence="2">The sequence shown here is derived from an EMBL/GenBank/DDBJ whole genome shotgun (WGS) entry which is preliminary data.</text>
</comment>
<evidence type="ECO:0000313" key="3">
    <source>
        <dbReference type="Proteomes" id="UP000789405"/>
    </source>
</evidence>
<dbReference type="EMBL" id="CAJVPY010030882">
    <property type="protein sequence ID" value="CAG8795903.1"/>
    <property type="molecule type" value="Genomic_DNA"/>
</dbReference>
<feature type="non-terminal residue" evidence="2">
    <location>
        <position position="1"/>
    </location>
</feature>
<dbReference type="Proteomes" id="UP000789405">
    <property type="component" value="Unassembled WGS sequence"/>
</dbReference>